<name>A0A9D2RYQ0_9FIRM</name>
<dbReference type="AlphaFoldDB" id="A0A9D2RYQ0"/>
<sequence>MEPGKWKQALGGLLQKEKAVKLVVLLGICGIALIGLSSFWEPSGQQDAPAESSVPAADYRGELEESLCRIVTAITGEAQPTVVVTLSDNGRSLYAADERESGRQEESASSQERETSPILLEDAQGNQHALTVTQTQPEVQGVVVVSDFAGDPAVREKLLTAVCTALDLSSARVCVTSRG</sequence>
<organism evidence="3 4">
    <name type="scientific">Candidatus Acutalibacter ornithocaccae</name>
    <dbReference type="NCBI Taxonomy" id="2838416"/>
    <lineage>
        <taxon>Bacteria</taxon>
        <taxon>Bacillati</taxon>
        <taxon>Bacillota</taxon>
        <taxon>Clostridia</taxon>
        <taxon>Eubacteriales</taxon>
        <taxon>Acutalibacteraceae</taxon>
        <taxon>Acutalibacter</taxon>
    </lineage>
</organism>
<keyword evidence="2" id="KW-1133">Transmembrane helix</keyword>
<reference evidence="3" key="1">
    <citation type="journal article" date="2021" name="PeerJ">
        <title>Extensive microbial diversity within the chicken gut microbiome revealed by metagenomics and culture.</title>
        <authorList>
            <person name="Gilroy R."/>
            <person name="Ravi A."/>
            <person name="Getino M."/>
            <person name="Pursley I."/>
            <person name="Horton D.L."/>
            <person name="Alikhan N.F."/>
            <person name="Baker D."/>
            <person name="Gharbi K."/>
            <person name="Hall N."/>
            <person name="Watson M."/>
            <person name="Adriaenssens E.M."/>
            <person name="Foster-Nyarko E."/>
            <person name="Jarju S."/>
            <person name="Secka A."/>
            <person name="Antonio M."/>
            <person name="Oren A."/>
            <person name="Chaudhuri R.R."/>
            <person name="La Ragione R."/>
            <person name="Hildebrand F."/>
            <person name="Pallen M.J."/>
        </authorList>
    </citation>
    <scope>NUCLEOTIDE SEQUENCE</scope>
    <source>
        <strain evidence="3">ChiBcolR8-3208</strain>
    </source>
</reference>
<comment type="caution">
    <text evidence="3">The sequence shown here is derived from an EMBL/GenBank/DDBJ whole genome shotgun (WGS) entry which is preliminary data.</text>
</comment>
<dbReference type="Proteomes" id="UP000824214">
    <property type="component" value="Unassembled WGS sequence"/>
</dbReference>
<accession>A0A9D2RYQ0</accession>
<protein>
    <recommendedName>
        <fullName evidence="5">Stage III sporulation protein AG</fullName>
    </recommendedName>
</protein>
<gene>
    <name evidence="3" type="ORF">H9942_06630</name>
</gene>
<evidence type="ECO:0000313" key="3">
    <source>
        <dbReference type="EMBL" id="HJB37728.1"/>
    </source>
</evidence>
<keyword evidence="2" id="KW-0472">Membrane</keyword>
<dbReference type="EMBL" id="DWXZ01000137">
    <property type="protein sequence ID" value="HJB37728.1"/>
    <property type="molecule type" value="Genomic_DNA"/>
</dbReference>
<evidence type="ECO:0000256" key="1">
    <source>
        <dbReference type="SAM" id="MobiDB-lite"/>
    </source>
</evidence>
<evidence type="ECO:0008006" key="5">
    <source>
        <dbReference type="Google" id="ProtNLM"/>
    </source>
</evidence>
<feature type="transmembrane region" description="Helical" evidence="2">
    <location>
        <begin position="20"/>
        <end position="40"/>
    </location>
</feature>
<reference evidence="3" key="2">
    <citation type="submission" date="2021-04" db="EMBL/GenBank/DDBJ databases">
        <authorList>
            <person name="Gilroy R."/>
        </authorList>
    </citation>
    <scope>NUCLEOTIDE SEQUENCE</scope>
    <source>
        <strain evidence="3">ChiBcolR8-3208</strain>
    </source>
</reference>
<feature type="region of interest" description="Disordered" evidence="1">
    <location>
        <begin position="94"/>
        <end position="116"/>
    </location>
</feature>
<evidence type="ECO:0000313" key="4">
    <source>
        <dbReference type="Proteomes" id="UP000824214"/>
    </source>
</evidence>
<evidence type="ECO:0000256" key="2">
    <source>
        <dbReference type="SAM" id="Phobius"/>
    </source>
</evidence>
<keyword evidence="2" id="KW-0812">Transmembrane</keyword>
<proteinExistence type="predicted"/>
<feature type="compositionally biased region" description="Basic and acidic residues" evidence="1">
    <location>
        <begin position="96"/>
        <end position="115"/>
    </location>
</feature>